<comment type="caution">
    <text evidence="1">The sequence shown here is derived from an EMBL/GenBank/DDBJ whole genome shotgun (WGS) entry which is preliminary data.</text>
</comment>
<sequence length="113" mass="12438">MAFLSVTFSTSPPSDLWWRWCLKVFRRSRRPSSSFFPPSAGFMCWRSPSPVVMLSPSQVKSRAVSGCVHGGSDKPVKVAVALQPNWSRLALLGQIDSPNLLCPIMFPVAVVMA</sequence>
<dbReference type="AlphaFoldDB" id="A0A2I0HYY9"/>
<accession>A0A2I0HYY9</accession>
<evidence type="ECO:0000313" key="2">
    <source>
        <dbReference type="Proteomes" id="UP000233551"/>
    </source>
</evidence>
<organism evidence="1 2">
    <name type="scientific">Punica granatum</name>
    <name type="common">Pomegranate</name>
    <dbReference type="NCBI Taxonomy" id="22663"/>
    <lineage>
        <taxon>Eukaryota</taxon>
        <taxon>Viridiplantae</taxon>
        <taxon>Streptophyta</taxon>
        <taxon>Embryophyta</taxon>
        <taxon>Tracheophyta</taxon>
        <taxon>Spermatophyta</taxon>
        <taxon>Magnoliopsida</taxon>
        <taxon>eudicotyledons</taxon>
        <taxon>Gunneridae</taxon>
        <taxon>Pentapetalae</taxon>
        <taxon>rosids</taxon>
        <taxon>malvids</taxon>
        <taxon>Myrtales</taxon>
        <taxon>Lythraceae</taxon>
        <taxon>Punica</taxon>
    </lineage>
</organism>
<gene>
    <name evidence="1" type="ORF">CRG98_043132</name>
</gene>
<protein>
    <submittedName>
        <fullName evidence="1">Uncharacterized protein</fullName>
    </submittedName>
</protein>
<dbReference type="EMBL" id="PGOL01004838">
    <property type="protein sequence ID" value="PKI36476.1"/>
    <property type="molecule type" value="Genomic_DNA"/>
</dbReference>
<reference evidence="1 2" key="1">
    <citation type="submission" date="2017-11" db="EMBL/GenBank/DDBJ databases">
        <title>De-novo sequencing of pomegranate (Punica granatum L.) genome.</title>
        <authorList>
            <person name="Akparov Z."/>
            <person name="Amiraslanov A."/>
            <person name="Hajiyeva S."/>
            <person name="Abbasov M."/>
            <person name="Kaur K."/>
            <person name="Hamwieh A."/>
            <person name="Solovyev V."/>
            <person name="Salamov A."/>
            <person name="Braich B."/>
            <person name="Kosarev P."/>
            <person name="Mahmoud A."/>
            <person name="Hajiyev E."/>
            <person name="Babayeva S."/>
            <person name="Izzatullayeva V."/>
            <person name="Mammadov A."/>
            <person name="Mammadov A."/>
            <person name="Sharifova S."/>
            <person name="Ojaghi J."/>
            <person name="Eynullazada K."/>
            <person name="Bayramov B."/>
            <person name="Abdulazimova A."/>
            <person name="Shahmuradov I."/>
        </authorList>
    </citation>
    <scope>NUCLEOTIDE SEQUENCE [LARGE SCALE GENOMIC DNA]</scope>
    <source>
        <strain evidence="2">cv. AG2017</strain>
        <tissue evidence="1">Leaf</tissue>
    </source>
</reference>
<dbReference type="Proteomes" id="UP000233551">
    <property type="component" value="Unassembled WGS sequence"/>
</dbReference>
<proteinExistence type="predicted"/>
<evidence type="ECO:0000313" key="1">
    <source>
        <dbReference type="EMBL" id="PKI36476.1"/>
    </source>
</evidence>
<keyword evidence="2" id="KW-1185">Reference proteome</keyword>
<name>A0A2I0HYY9_PUNGR</name>